<keyword evidence="4 6" id="KW-0368">Histidine biosynthesis</keyword>
<dbReference type="NCBIfam" id="NF002111">
    <property type="entry name" value="PRK00951.2-1"/>
    <property type="match status" value="1"/>
</dbReference>
<comment type="pathway">
    <text evidence="1 6 7">Amino-acid biosynthesis; L-histidine biosynthesis; L-histidine from 5-phospho-alpha-D-ribose 1-diphosphate: step 6/9.</text>
</comment>
<dbReference type="InterPro" id="IPR020568">
    <property type="entry name" value="Ribosomal_Su5_D2-typ_SF"/>
</dbReference>
<evidence type="ECO:0000313" key="8">
    <source>
        <dbReference type="EMBL" id="MBP3192159.1"/>
    </source>
</evidence>
<keyword evidence="5 6" id="KW-0456">Lyase</keyword>
<keyword evidence="6" id="KW-0963">Cytoplasm</keyword>
<keyword evidence="3 6" id="KW-0028">Amino-acid biosynthesis</keyword>
<organism evidence="8 9">
    <name type="scientific">Natronogracilivirga saccharolytica</name>
    <dbReference type="NCBI Taxonomy" id="2812953"/>
    <lineage>
        <taxon>Bacteria</taxon>
        <taxon>Pseudomonadati</taxon>
        <taxon>Balneolota</taxon>
        <taxon>Balneolia</taxon>
        <taxon>Balneolales</taxon>
        <taxon>Cyclonatronaceae</taxon>
        <taxon>Natronogracilivirga</taxon>
    </lineage>
</organism>
<accession>A0A8J7UWE9</accession>
<evidence type="ECO:0000256" key="4">
    <source>
        <dbReference type="ARBA" id="ARBA00023102"/>
    </source>
</evidence>
<comment type="catalytic activity">
    <reaction evidence="6 7">
        <text>D-erythro-1-(imidazol-4-yl)glycerol 3-phosphate = 3-(imidazol-4-yl)-2-oxopropyl phosphate + H2O</text>
        <dbReference type="Rhea" id="RHEA:11040"/>
        <dbReference type="ChEBI" id="CHEBI:15377"/>
        <dbReference type="ChEBI" id="CHEBI:57766"/>
        <dbReference type="ChEBI" id="CHEBI:58278"/>
        <dbReference type="EC" id="4.2.1.19"/>
    </reaction>
</comment>
<evidence type="ECO:0000256" key="1">
    <source>
        <dbReference type="ARBA" id="ARBA00005047"/>
    </source>
</evidence>
<dbReference type="AlphaFoldDB" id="A0A8J7UWE9"/>
<dbReference type="InterPro" id="IPR038494">
    <property type="entry name" value="IGPD_sf"/>
</dbReference>
<proteinExistence type="inferred from homology"/>
<dbReference type="HAMAP" id="MF_00076">
    <property type="entry name" value="HisB"/>
    <property type="match status" value="1"/>
</dbReference>
<dbReference type="InterPro" id="IPR000807">
    <property type="entry name" value="ImidazoleglycerolP_deHydtase"/>
</dbReference>
<name>A0A8J7UWE9_9BACT</name>
<comment type="subcellular location">
    <subcellularLocation>
        <location evidence="6 7">Cytoplasm</location>
    </subcellularLocation>
</comment>
<evidence type="ECO:0000256" key="6">
    <source>
        <dbReference type="HAMAP-Rule" id="MF_00076"/>
    </source>
</evidence>
<dbReference type="EC" id="4.2.1.19" evidence="6 7"/>
<gene>
    <name evidence="6 8" type="primary">hisB</name>
    <name evidence="8" type="ORF">NATSA_05735</name>
</gene>
<evidence type="ECO:0000256" key="7">
    <source>
        <dbReference type="RuleBase" id="RU000599"/>
    </source>
</evidence>
<evidence type="ECO:0000256" key="5">
    <source>
        <dbReference type="ARBA" id="ARBA00023239"/>
    </source>
</evidence>
<dbReference type="InterPro" id="IPR020565">
    <property type="entry name" value="ImidazoleglycerP_deHydtase_CS"/>
</dbReference>
<evidence type="ECO:0000256" key="3">
    <source>
        <dbReference type="ARBA" id="ARBA00022605"/>
    </source>
</evidence>
<reference evidence="8" key="1">
    <citation type="submission" date="2021-02" db="EMBL/GenBank/DDBJ databases">
        <title>Natronogracilivirga saccharolytica gen. nov. sp. nov. a new anaerobic, haloalkiliphilic carbohydrate-fermenting bacterium from soda lake and proposing of Cyclonatronumiaceae fam. nov. in the phylum Balneolaeota.</title>
        <authorList>
            <person name="Zhilina T.N."/>
            <person name="Sorokin D.Y."/>
            <person name="Zavarzina D.G."/>
            <person name="Toshchakov S.V."/>
            <person name="Kublanov I.V."/>
        </authorList>
    </citation>
    <scope>NUCLEOTIDE SEQUENCE</scope>
    <source>
        <strain evidence="8">Z-1702</strain>
    </source>
</reference>
<dbReference type="Proteomes" id="UP000673975">
    <property type="component" value="Unassembled WGS sequence"/>
</dbReference>
<evidence type="ECO:0000313" key="9">
    <source>
        <dbReference type="Proteomes" id="UP000673975"/>
    </source>
</evidence>
<dbReference type="EMBL" id="JAFIDN010000003">
    <property type="protein sequence ID" value="MBP3192159.1"/>
    <property type="molecule type" value="Genomic_DNA"/>
</dbReference>
<comment type="similarity">
    <text evidence="6 7">Belongs to the imidazoleglycerol-phosphate dehydratase family.</text>
</comment>
<comment type="caution">
    <text evidence="8">The sequence shown here is derived from an EMBL/GenBank/DDBJ whole genome shotgun (WGS) entry which is preliminary data.</text>
</comment>
<sequence length="303" mass="33920">MRSGSIVALRKLFDSGIQPAGNPDDFGEHVAELLYQENIQFVNAYRQDDLLKNCEIIRVFVSDQGKLLLETPERNEDQDPSHPGTAGPDEYYSGLEFDGWEQLAAYLLGGYRTASHSRKTGETDISIKINLDGSGESHIDTGLPFYDHMLEQIARHGYMDIDITCKGDLEIDEHHTIEDTAIALGEAIGMALGDKRGIGRYGFVTAMDETRSLVAIDLSGRPWFVFEGEFRREKVGDFPTEMTSHFFHSLAMALQATLHVAVRGENDHHKIEACFKALARSLRQAVDRNENYRDILPSSKGLL</sequence>
<dbReference type="UniPathway" id="UPA00031">
    <property type="reaction ID" value="UER00011"/>
</dbReference>
<evidence type="ECO:0000256" key="2">
    <source>
        <dbReference type="ARBA" id="ARBA00016664"/>
    </source>
</evidence>
<dbReference type="NCBIfam" id="NF002114">
    <property type="entry name" value="PRK00951.2-4"/>
    <property type="match status" value="1"/>
</dbReference>
<dbReference type="PANTHER" id="PTHR23133">
    <property type="entry name" value="IMIDAZOLEGLYCEROL-PHOSPHATE DEHYDRATASE HIS7"/>
    <property type="match status" value="1"/>
</dbReference>
<dbReference type="FunFam" id="3.30.230.40:FF:000001">
    <property type="entry name" value="Imidazoleglycerol-phosphate dehydratase HisB"/>
    <property type="match status" value="1"/>
</dbReference>
<dbReference type="FunFam" id="3.30.230.40:FF:000003">
    <property type="entry name" value="Imidazoleglycerol-phosphate dehydratase HisB"/>
    <property type="match status" value="1"/>
</dbReference>
<dbReference type="GO" id="GO:0005737">
    <property type="term" value="C:cytoplasm"/>
    <property type="evidence" value="ECO:0007669"/>
    <property type="project" value="UniProtKB-SubCell"/>
</dbReference>
<dbReference type="CDD" id="cd07914">
    <property type="entry name" value="IGPD"/>
    <property type="match status" value="1"/>
</dbReference>
<dbReference type="Pfam" id="PF00475">
    <property type="entry name" value="IGPD"/>
    <property type="match status" value="1"/>
</dbReference>
<dbReference type="PROSITE" id="PS00955">
    <property type="entry name" value="IGP_DEHYDRATASE_2"/>
    <property type="match status" value="1"/>
</dbReference>
<dbReference type="GO" id="GO:0000105">
    <property type="term" value="P:L-histidine biosynthetic process"/>
    <property type="evidence" value="ECO:0007669"/>
    <property type="project" value="UniProtKB-UniRule"/>
</dbReference>
<dbReference type="Gene3D" id="3.30.230.40">
    <property type="entry name" value="Imidazole glycerol phosphate dehydratase, domain 1"/>
    <property type="match status" value="2"/>
</dbReference>
<protein>
    <recommendedName>
        <fullName evidence="2 6">Imidazoleglycerol-phosphate dehydratase</fullName>
        <shortName evidence="6">IGPD</shortName>
        <ecNumber evidence="6 7">4.2.1.19</ecNumber>
    </recommendedName>
</protein>
<dbReference type="SUPFAM" id="SSF54211">
    <property type="entry name" value="Ribosomal protein S5 domain 2-like"/>
    <property type="match status" value="2"/>
</dbReference>
<dbReference type="GO" id="GO:0004424">
    <property type="term" value="F:imidazoleglycerol-phosphate dehydratase activity"/>
    <property type="evidence" value="ECO:0007669"/>
    <property type="project" value="UniProtKB-UniRule"/>
</dbReference>
<dbReference type="PANTHER" id="PTHR23133:SF2">
    <property type="entry name" value="IMIDAZOLEGLYCEROL-PHOSPHATE DEHYDRATASE"/>
    <property type="match status" value="1"/>
</dbReference>
<dbReference type="PROSITE" id="PS00954">
    <property type="entry name" value="IGP_DEHYDRATASE_1"/>
    <property type="match status" value="1"/>
</dbReference>
<keyword evidence="9" id="KW-1185">Reference proteome</keyword>